<keyword evidence="4" id="KW-0804">Transcription</keyword>
<dbReference type="Pfam" id="PF13185">
    <property type="entry name" value="GAF_2"/>
    <property type="match status" value="1"/>
</dbReference>
<feature type="domain" description="ANTAR" evidence="5">
    <location>
        <begin position="175"/>
        <end position="236"/>
    </location>
</feature>
<evidence type="ECO:0000256" key="4">
    <source>
        <dbReference type="ARBA" id="ARBA00023163"/>
    </source>
</evidence>
<dbReference type="OrthoDB" id="4929862at2"/>
<dbReference type="InterPro" id="IPR005561">
    <property type="entry name" value="ANTAR"/>
</dbReference>
<keyword evidence="2" id="KW-0418">Kinase</keyword>
<dbReference type="Pfam" id="PF03861">
    <property type="entry name" value="ANTAR"/>
    <property type="match status" value="1"/>
</dbReference>
<dbReference type="InterPro" id="IPR012074">
    <property type="entry name" value="GAF_ANTAR"/>
</dbReference>
<evidence type="ECO:0000313" key="6">
    <source>
        <dbReference type="EMBL" id="KZB81058.1"/>
    </source>
</evidence>
<dbReference type="GO" id="GO:0003723">
    <property type="term" value="F:RNA binding"/>
    <property type="evidence" value="ECO:0007669"/>
    <property type="project" value="InterPro"/>
</dbReference>
<reference evidence="6 8" key="1">
    <citation type="submission" date="2015-12" db="EMBL/GenBank/DDBJ databases">
        <title>Amycolatopsis regifaucium genome sequencing and assembly.</title>
        <authorList>
            <person name="Mayilraj S."/>
        </authorList>
    </citation>
    <scope>NUCLEOTIDE SEQUENCE [LARGE SCALE GENOMIC DNA]</scope>
    <source>
        <strain evidence="6 8">GY080</strain>
    </source>
</reference>
<dbReference type="SUPFAM" id="SSF55781">
    <property type="entry name" value="GAF domain-like"/>
    <property type="match status" value="1"/>
</dbReference>
<accession>A0A154M8T7</accession>
<keyword evidence="3" id="KW-0805">Transcription regulation</keyword>
<name>A0A154M8T7_9PSEU</name>
<protein>
    <submittedName>
        <fullName evidence="6">Transcriptional regulator</fullName>
    </submittedName>
</protein>
<organism evidence="6 8">
    <name type="scientific">Amycolatopsis regifaucium</name>
    <dbReference type="NCBI Taxonomy" id="546365"/>
    <lineage>
        <taxon>Bacteria</taxon>
        <taxon>Bacillati</taxon>
        <taxon>Actinomycetota</taxon>
        <taxon>Actinomycetes</taxon>
        <taxon>Pseudonocardiales</taxon>
        <taxon>Pseudonocardiaceae</taxon>
        <taxon>Amycolatopsis</taxon>
    </lineage>
</organism>
<evidence type="ECO:0000313" key="7">
    <source>
        <dbReference type="EMBL" id="OKA04783.1"/>
    </source>
</evidence>
<dbReference type="EMBL" id="LQCI01000035">
    <property type="protein sequence ID" value="KZB81058.1"/>
    <property type="molecule type" value="Genomic_DNA"/>
</dbReference>
<dbReference type="InterPro" id="IPR029016">
    <property type="entry name" value="GAF-like_dom_sf"/>
</dbReference>
<dbReference type="SMART" id="SM01012">
    <property type="entry name" value="ANTAR"/>
    <property type="match status" value="1"/>
</dbReference>
<evidence type="ECO:0000313" key="8">
    <source>
        <dbReference type="Proteomes" id="UP000076321"/>
    </source>
</evidence>
<proteinExistence type="predicted"/>
<comment type="caution">
    <text evidence="6">The sequence shown here is derived from an EMBL/GenBank/DDBJ whole genome shotgun (WGS) entry which is preliminary data.</text>
</comment>
<dbReference type="PIRSF" id="PIRSF036625">
    <property type="entry name" value="GAF_ANTAR"/>
    <property type="match status" value="1"/>
</dbReference>
<dbReference type="PROSITE" id="PS50921">
    <property type="entry name" value="ANTAR"/>
    <property type="match status" value="1"/>
</dbReference>
<keyword evidence="1" id="KW-0808">Transferase</keyword>
<keyword evidence="9" id="KW-1185">Reference proteome</keyword>
<dbReference type="InterPro" id="IPR011006">
    <property type="entry name" value="CheY-like_superfamily"/>
</dbReference>
<dbReference type="GO" id="GO:0016301">
    <property type="term" value="F:kinase activity"/>
    <property type="evidence" value="ECO:0007669"/>
    <property type="project" value="UniProtKB-KW"/>
</dbReference>
<dbReference type="InterPro" id="IPR036388">
    <property type="entry name" value="WH-like_DNA-bd_sf"/>
</dbReference>
<dbReference type="EMBL" id="LOBU02000020">
    <property type="protein sequence ID" value="OKA04783.1"/>
    <property type="molecule type" value="Genomic_DNA"/>
</dbReference>
<gene>
    <name evidence="7" type="ORF">ATP06_0229595</name>
    <name evidence="6" type="ORF">AVL48_37675</name>
</gene>
<evidence type="ECO:0000313" key="9">
    <source>
        <dbReference type="Proteomes" id="UP000186883"/>
    </source>
</evidence>
<evidence type="ECO:0000259" key="5">
    <source>
        <dbReference type="PROSITE" id="PS50921"/>
    </source>
</evidence>
<dbReference type="Proteomes" id="UP000076321">
    <property type="component" value="Unassembled WGS sequence"/>
</dbReference>
<dbReference type="Gene3D" id="3.30.450.40">
    <property type="match status" value="1"/>
</dbReference>
<evidence type="ECO:0000256" key="2">
    <source>
        <dbReference type="ARBA" id="ARBA00022777"/>
    </source>
</evidence>
<reference evidence="7 9" key="2">
    <citation type="submission" date="2016-11" db="EMBL/GenBank/DDBJ databases">
        <title>Genome sequencing of Amycolatopsis regifaucium.</title>
        <authorList>
            <person name="Mayilraj S."/>
            <person name="Kaur N."/>
        </authorList>
    </citation>
    <scope>NUCLEOTIDE SEQUENCE [LARGE SCALE GENOMIC DNA]</scope>
    <source>
        <strain evidence="7 9">GY080</strain>
    </source>
</reference>
<dbReference type="SUPFAM" id="SSF52172">
    <property type="entry name" value="CheY-like"/>
    <property type="match status" value="1"/>
</dbReference>
<sequence>MDAGREEAWPVVLDDVGAALETLSSALDSAEDFAVLLNQVCRQVNRAVPGVDGAAITLLTDGKPVTVATTSETVAELDRNQYSLGDGPCLRAALTGTLVRVSIADAAERWPVFAKESAAAGFDSFLSAPLVVNDAHSGAVNCYSARSHGFAELDEKLLHLYTRAVTAALRAYTRYQQAQTNAEELRKALTSRGVIDQAKGILMVLRQVSADEAFALLVEQSQRENVKLREVAVRFITRATGVRPAP</sequence>
<dbReference type="Proteomes" id="UP000186883">
    <property type="component" value="Unassembled WGS sequence"/>
</dbReference>
<dbReference type="SMART" id="SM00065">
    <property type="entry name" value="GAF"/>
    <property type="match status" value="1"/>
</dbReference>
<dbReference type="Gene3D" id="1.10.10.10">
    <property type="entry name" value="Winged helix-like DNA-binding domain superfamily/Winged helix DNA-binding domain"/>
    <property type="match status" value="1"/>
</dbReference>
<dbReference type="InterPro" id="IPR003018">
    <property type="entry name" value="GAF"/>
</dbReference>
<evidence type="ECO:0000256" key="1">
    <source>
        <dbReference type="ARBA" id="ARBA00022679"/>
    </source>
</evidence>
<dbReference type="AlphaFoldDB" id="A0A154M8T7"/>
<dbReference type="RefSeq" id="WP_061990118.1">
    <property type="nucleotide sequence ID" value="NZ_FOPQ01000033.1"/>
</dbReference>
<evidence type="ECO:0000256" key="3">
    <source>
        <dbReference type="ARBA" id="ARBA00023015"/>
    </source>
</evidence>